<reference evidence="1" key="2">
    <citation type="submission" date="2021-02" db="EMBL/GenBank/DDBJ databases">
        <authorList>
            <person name="Kimball J.A."/>
            <person name="Haas M.W."/>
            <person name="Macchietto M."/>
            <person name="Kono T."/>
            <person name="Duquette J."/>
            <person name="Shao M."/>
        </authorList>
    </citation>
    <scope>NUCLEOTIDE SEQUENCE</scope>
    <source>
        <tissue evidence="1">Fresh leaf tissue</tissue>
    </source>
</reference>
<organism evidence="1 2">
    <name type="scientific">Zizania palustris</name>
    <name type="common">Northern wild rice</name>
    <dbReference type="NCBI Taxonomy" id="103762"/>
    <lineage>
        <taxon>Eukaryota</taxon>
        <taxon>Viridiplantae</taxon>
        <taxon>Streptophyta</taxon>
        <taxon>Embryophyta</taxon>
        <taxon>Tracheophyta</taxon>
        <taxon>Spermatophyta</taxon>
        <taxon>Magnoliopsida</taxon>
        <taxon>Liliopsida</taxon>
        <taxon>Poales</taxon>
        <taxon>Poaceae</taxon>
        <taxon>BOP clade</taxon>
        <taxon>Oryzoideae</taxon>
        <taxon>Oryzeae</taxon>
        <taxon>Zizaniinae</taxon>
        <taxon>Zizania</taxon>
    </lineage>
</organism>
<dbReference type="AlphaFoldDB" id="A0A8J5RZK5"/>
<dbReference type="Proteomes" id="UP000729402">
    <property type="component" value="Unassembled WGS sequence"/>
</dbReference>
<keyword evidence="2" id="KW-1185">Reference proteome</keyword>
<accession>A0A8J5RZK5</accession>
<proteinExistence type="predicted"/>
<dbReference type="EMBL" id="JAAALK010000290">
    <property type="protein sequence ID" value="KAG8047901.1"/>
    <property type="molecule type" value="Genomic_DNA"/>
</dbReference>
<gene>
    <name evidence="1" type="ORF">GUJ93_ZPchr0008g12084</name>
</gene>
<evidence type="ECO:0000313" key="1">
    <source>
        <dbReference type="EMBL" id="KAG8047901.1"/>
    </source>
</evidence>
<protein>
    <submittedName>
        <fullName evidence="1">Uncharacterized protein</fullName>
    </submittedName>
</protein>
<comment type="caution">
    <text evidence="1">The sequence shown here is derived from an EMBL/GenBank/DDBJ whole genome shotgun (WGS) entry which is preliminary data.</text>
</comment>
<sequence>MGMEKVAGAGAKKLALANITFADIRVGVAGGGTGSGYKDELLVVGLPKGDDLDIDKVIRDMGVGMLCWRKEKHAHARS</sequence>
<name>A0A8J5RZK5_ZIZPA</name>
<reference evidence="1" key="1">
    <citation type="journal article" date="2021" name="bioRxiv">
        <title>Whole Genome Assembly and Annotation of Northern Wild Rice, Zizania palustris L., Supports a Whole Genome Duplication in the Zizania Genus.</title>
        <authorList>
            <person name="Haas M."/>
            <person name="Kono T."/>
            <person name="Macchietto M."/>
            <person name="Millas R."/>
            <person name="McGilp L."/>
            <person name="Shao M."/>
            <person name="Duquette J."/>
            <person name="Hirsch C.N."/>
            <person name="Kimball J."/>
        </authorList>
    </citation>
    <scope>NUCLEOTIDE SEQUENCE</scope>
    <source>
        <tissue evidence="1">Fresh leaf tissue</tissue>
    </source>
</reference>
<evidence type="ECO:0000313" key="2">
    <source>
        <dbReference type="Proteomes" id="UP000729402"/>
    </source>
</evidence>